<keyword evidence="2" id="KW-0472">Membrane</keyword>
<proteinExistence type="predicted"/>
<name>A0A0S6U1A5_CLOBO</name>
<accession>A0A0S6U1A5</accession>
<evidence type="ECO:0000256" key="1">
    <source>
        <dbReference type="SAM" id="Coils"/>
    </source>
</evidence>
<organism evidence="3">
    <name type="scientific">Clostridium botulinum B str. Osaka05</name>
    <dbReference type="NCBI Taxonomy" id="1407017"/>
    <lineage>
        <taxon>Bacteria</taxon>
        <taxon>Bacillati</taxon>
        <taxon>Bacillota</taxon>
        <taxon>Clostridia</taxon>
        <taxon>Eubacteriales</taxon>
        <taxon>Clostridiaceae</taxon>
        <taxon>Clostridium</taxon>
    </lineage>
</organism>
<reference evidence="3" key="1">
    <citation type="submission" date="2013-10" db="EMBL/GenBank/DDBJ databases">
        <title>Draft genome sequence of Clostridium botulinum type B strain Osaka05.</title>
        <authorList>
            <person name="Sakaguchi Y."/>
            <person name="Hosomi K."/>
            <person name="Uchiyama J."/>
            <person name="Ogura Y."/>
            <person name="Sakaguchi M."/>
            <person name="Kohda T."/>
            <person name="Mukamoto M."/>
            <person name="Misawa N."/>
            <person name="Matsuzaki S."/>
            <person name="Hayashi T."/>
            <person name="Kozaki S."/>
        </authorList>
    </citation>
    <scope>NUCLEOTIDE SEQUENCE</scope>
    <source>
        <strain evidence="3">Osaka05</strain>
    </source>
</reference>
<dbReference type="PANTHER" id="PTHR41386:SF1">
    <property type="entry name" value="MEMBRANE PROTEIN"/>
    <property type="match status" value="1"/>
</dbReference>
<dbReference type="EMBL" id="DF384213">
    <property type="protein sequence ID" value="GAE00725.1"/>
    <property type="molecule type" value="Genomic_DNA"/>
</dbReference>
<dbReference type="Proteomes" id="UP000054164">
    <property type="component" value="Unassembled WGS sequence"/>
</dbReference>
<evidence type="ECO:0000313" key="3">
    <source>
        <dbReference type="EMBL" id="GAE00725.1"/>
    </source>
</evidence>
<dbReference type="RefSeq" id="WP_073860718.1">
    <property type="nucleotide sequence ID" value="NZ_DF384213.1"/>
</dbReference>
<dbReference type="HOGENOM" id="CLU_077948_2_1_9"/>
<feature type="coiled-coil region" evidence="1">
    <location>
        <begin position="150"/>
        <end position="184"/>
    </location>
</feature>
<gene>
    <name evidence="3" type="ORF">CBO05C_0415</name>
</gene>
<keyword evidence="2" id="KW-1133">Transmembrane helix</keyword>
<dbReference type="PANTHER" id="PTHR41386">
    <property type="entry name" value="INTEGRAL MEMBRANE PROTEIN-RELATED"/>
    <property type="match status" value="1"/>
</dbReference>
<keyword evidence="1" id="KW-0175">Coiled coil</keyword>
<protein>
    <submittedName>
        <fullName evidence="3">Acid-resistant locus arl7</fullName>
    </submittedName>
</protein>
<feature type="transmembrane region" description="Helical" evidence="2">
    <location>
        <begin position="65"/>
        <end position="88"/>
    </location>
</feature>
<dbReference type="AlphaFoldDB" id="A0A0S6U1A5"/>
<dbReference type="Pfam" id="PF06210">
    <property type="entry name" value="DUF1003"/>
    <property type="match status" value="1"/>
</dbReference>
<feature type="transmembrane region" description="Helical" evidence="2">
    <location>
        <begin position="100"/>
        <end position="123"/>
    </location>
</feature>
<keyword evidence="2" id="KW-0812">Transmembrane</keyword>
<dbReference type="InterPro" id="IPR010406">
    <property type="entry name" value="DUF1003"/>
</dbReference>
<evidence type="ECO:0000256" key="2">
    <source>
        <dbReference type="SAM" id="Phobius"/>
    </source>
</evidence>
<sequence length="184" mass="21066">MDDKNVMSYSKEELIRKILEKDKDLKGSNIDEELFHELISGKISKNINNAHDNNLTLGQRTADKIATFGGSWTFIITFGVVLSIWIIGNAVILSNKAFDPYPFVFLNLILSCLAAIQAPIIMMSQNRQAERDRLTAANNYLVNLKSEIIIEDLYNKIDMLIDQQEEYKKNQEILLKKIEELKSN</sequence>